<keyword evidence="1" id="KW-1133">Transmembrane helix</keyword>
<evidence type="ECO:0000256" key="1">
    <source>
        <dbReference type="SAM" id="Phobius"/>
    </source>
</evidence>
<feature type="transmembrane region" description="Helical" evidence="1">
    <location>
        <begin position="41"/>
        <end position="62"/>
    </location>
</feature>
<evidence type="ECO:0000313" key="3">
    <source>
        <dbReference type="Proteomes" id="UP000285324"/>
    </source>
</evidence>
<proteinExistence type="predicted"/>
<dbReference type="AlphaFoldDB" id="A0A424WJG9"/>
<reference evidence="2 3" key="1">
    <citation type="submission" date="2018-08" db="EMBL/GenBank/DDBJ databases">
        <title>Achromobacter xylosoxidans Genome sequencing and assembly.</title>
        <authorList>
            <person name="Wang R."/>
            <person name="Rensing C."/>
            <person name="Li Y."/>
        </authorList>
    </citation>
    <scope>NUCLEOTIDE SEQUENCE [LARGE SCALE GENOMIC DNA]</scope>
    <source>
        <strain evidence="2 3">GD003A</strain>
    </source>
</reference>
<feature type="transmembrane region" description="Helical" evidence="1">
    <location>
        <begin position="82"/>
        <end position="104"/>
    </location>
</feature>
<evidence type="ECO:0000313" key="2">
    <source>
        <dbReference type="EMBL" id="RPJ93247.1"/>
    </source>
</evidence>
<name>A0A424WJG9_ALCXX</name>
<gene>
    <name evidence="2" type="ORF">DY367_02635</name>
</gene>
<dbReference type="Proteomes" id="UP000285324">
    <property type="component" value="Unassembled WGS sequence"/>
</dbReference>
<organism evidence="2 3">
    <name type="scientific">Alcaligenes xylosoxydans xylosoxydans</name>
    <name type="common">Achromobacter xylosoxidans</name>
    <dbReference type="NCBI Taxonomy" id="85698"/>
    <lineage>
        <taxon>Bacteria</taxon>
        <taxon>Pseudomonadati</taxon>
        <taxon>Pseudomonadota</taxon>
        <taxon>Betaproteobacteria</taxon>
        <taxon>Burkholderiales</taxon>
        <taxon>Alcaligenaceae</taxon>
        <taxon>Achromobacter</taxon>
    </lineage>
</organism>
<sequence>MRNFIGQYLARVRLATLETVLGTAALARKGRIAAMGAPRRWWRVLALFCSGVLFANLIAYFVSGGESGHEGLAGFAAHPFNMALIAYVLGYVLCFGTWNLLSVVRRLGREEMTRASFLRMNGKRTNWPRRILQERK</sequence>
<keyword evidence="1" id="KW-0812">Transmembrane</keyword>
<keyword evidence="1" id="KW-0472">Membrane</keyword>
<protein>
    <submittedName>
        <fullName evidence="2">Uncharacterized protein</fullName>
    </submittedName>
</protein>
<dbReference type="RefSeq" id="WP_118931599.1">
    <property type="nucleotide sequence ID" value="NZ_CP061008.1"/>
</dbReference>
<dbReference type="OrthoDB" id="8658568at2"/>
<comment type="caution">
    <text evidence="2">The sequence shown here is derived from an EMBL/GenBank/DDBJ whole genome shotgun (WGS) entry which is preliminary data.</text>
</comment>
<accession>A0A424WJG9</accession>
<dbReference type="EMBL" id="QVXO01000003">
    <property type="protein sequence ID" value="RPJ93247.1"/>
    <property type="molecule type" value="Genomic_DNA"/>
</dbReference>